<protein>
    <recommendedName>
        <fullName evidence="4">Aldehyde dehydrogenase</fullName>
    </recommendedName>
</protein>
<evidence type="ECO:0000256" key="5">
    <source>
        <dbReference type="PIRSR" id="PIRSR036492-1"/>
    </source>
</evidence>
<dbReference type="InterPro" id="IPR016162">
    <property type="entry name" value="Ald_DH_N"/>
</dbReference>
<dbReference type="SUPFAM" id="SSF53720">
    <property type="entry name" value="ALDH-like"/>
    <property type="match status" value="1"/>
</dbReference>
<dbReference type="PIRSF" id="PIRSF036492">
    <property type="entry name" value="ALDH"/>
    <property type="match status" value="1"/>
</dbReference>
<evidence type="ECO:0000256" key="4">
    <source>
        <dbReference type="PIRNR" id="PIRNR036492"/>
    </source>
</evidence>
<dbReference type="CDD" id="cd07133">
    <property type="entry name" value="ALDH_CALDH_CalB"/>
    <property type="match status" value="1"/>
</dbReference>
<evidence type="ECO:0000313" key="9">
    <source>
        <dbReference type="EMBL" id="GGX42089.1"/>
    </source>
</evidence>
<proteinExistence type="inferred from homology"/>
<dbReference type="PROSITE" id="PS00687">
    <property type="entry name" value="ALDEHYDE_DEHYDR_GLU"/>
    <property type="match status" value="1"/>
</dbReference>
<gene>
    <name evidence="9" type="primary">calB</name>
    <name evidence="9" type="ORF">GCM10007392_06290</name>
</gene>
<evidence type="ECO:0000259" key="8">
    <source>
        <dbReference type="Pfam" id="PF00171"/>
    </source>
</evidence>
<dbReference type="Pfam" id="PF00171">
    <property type="entry name" value="Aldedh"/>
    <property type="match status" value="1"/>
</dbReference>
<dbReference type="InterPro" id="IPR015590">
    <property type="entry name" value="Aldehyde_DH_dom"/>
</dbReference>
<reference evidence="9" key="1">
    <citation type="journal article" date="2014" name="Int. J. Syst. Evol. Microbiol.">
        <title>Complete genome sequence of Corynebacterium casei LMG S-19264T (=DSM 44701T), isolated from a smear-ripened cheese.</title>
        <authorList>
            <consortium name="US DOE Joint Genome Institute (JGI-PGF)"/>
            <person name="Walter F."/>
            <person name="Albersmeier A."/>
            <person name="Kalinowski J."/>
            <person name="Ruckert C."/>
        </authorList>
    </citation>
    <scope>NUCLEOTIDE SEQUENCE</scope>
    <source>
        <strain evidence="9">KCTC 22169</strain>
    </source>
</reference>
<dbReference type="PANTHER" id="PTHR43570:SF20">
    <property type="entry name" value="ALDEHYDE DEHYDROGENASE ALDX-RELATED"/>
    <property type="match status" value="1"/>
</dbReference>
<dbReference type="Gene3D" id="3.40.605.10">
    <property type="entry name" value="Aldehyde Dehydrogenase, Chain A, domain 1"/>
    <property type="match status" value="1"/>
</dbReference>
<dbReference type="PANTHER" id="PTHR43570">
    <property type="entry name" value="ALDEHYDE DEHYDROGENASE"/>
    <property type="match status" value="1"/>
</dbReference>
<dbReference type="GO" id="GO:0004029">
    <property type="term" value="F:aldehyde dehydrogenase (NAD+) activity"/>
    <property type="evidence" value="ECO:0007669"/>
    <property type="project" value="TreeGrafter"/>
</dbReference>
<accession>A0A918K3R8</accession>
<feature type="active site" evidence="5">
    <location>
        <position position="247"/>
    </location>
</feature>
<keyword evidence="10" id="KW-1185">Reference proteome</keyword>
<evidence type="ECO:0000256" key="6">
    <source>
        <dbReference type="PROSITE-ProRule" id="PRU10007"/>
    </source>
</evidence>
<evidence type="ECO:0000256" key="7">
    <source>
        <dbReference type="RuleBase" id="RU003345"/>
    </source>
</evidence>
<dbReference type="EMBL" id="BMXR01000001">
    <property type="protein sequence ID" value="GGX42089.1"/>
    <property type="molecule type" value="Genomic_DNA"/>
</dbReference>
<dbReference type="RefSeq" id="WP_189607012.1">
    <property type="nucleotide sequence ID" value="NZ_BMXR01000001.1"/>
</dbReference>
<dbReference type="InterPro" id="IPR029510">
    <property type="entry name" value="Ald_DH_CS_GLU"/>
</dbReference>
<dbReference type="AlphaFoldDB" id="A0A918K3R8"/>
<evidence type="ECO:0000256" key="3">
    <source>
        <dbReference type="ARBA" id="ARBA00023027"/>
    </source>
</evidence>
<dbReference type="Proteomes" id="UP000626148">
    <property type="component" value="Unassembled WGS sequence"/>
</dbReference>
<sequence length="468" mass="52410">MSQDSLHALFETQKQAYRQHPYPSYAERRDRLLRLKQLILDNQDAIGEALNEDFGGRSVHETVNAEILPSILGLNHALRHLKGWMKSRRRLLPMLFQPAWGRLTPQPLGVVGIMVPWNYALYLAVGPLTSALAAGNHCMVKLSEFTPRFGELFARLVREHFDPEVLTVVNGEVEVSRAFSELPFDHLLFTGSTAVGRHVMAAAARNLTPVTLELGGKSPVVIDRSIPVREAAERLVFANCLNAGQTCVAPDYVLCPAERVEDFVNFFLQEVREQYDDVLNNSHYSAIINDRQRERLMGYLRQAEAQGAQLHWSADLPGGEPVGGKIPPVLVTGVDPEADLMQHEIFGPILPVIAYDDLDDAIAFVNDRPRPLALYVFGFDKALRQRFAEGTHSGALVFNDALFHVALENLPFGGVGHSGMGHYHGDDGFETFSKLKPVVGKQRLSTLKLVYPPYDRWPHRLIKKLFIR</sequence>
<dbReference type="GO" id="GO:0005737">
    <property type="term" value="C:cytoplasm"/>
    <property type="evidence" value="ECO:0007669"/>
    <property type="project" value="TreeGrafter"/>
</dbReference>
<evidence type="ECO:0000313" key="10">
    <source>
        <dbReference type="Proteomes" id="UP000626148"/>
    </source>
</evidence>
<organism evidence="9 10">
    <name type="scientific">Saccharospirillum salsuginis</name>
    <dbReference type="NCBI Taxonomy" id="418750"/>
    <lineage>
        <taxon>Bacteria</taxon>
        <taxon>Pseudomonadati</taxon>
        <taxon>Pseudomonadota</taxon>
        <taxon>Gammaproteobacteria</taxon>
        <taxon>Oceanospirillales</taxon>
        <taxon>Saccharospirillaceae</taxon>
        <taxon>Saccharospirillum</taxon>
    </lineage>
</organism>
<comment type="caution">
    <text evidence="9">The sequence shown here is derived from an EMBL/GenBank/DDBJ whole genome shotgun (WGS) entry which is preliminary data.</text>
</comment>
<dbReference type="InterPro" id="IPR016163">
    <property type="entry name" value="Ald_DH_C"/>
</dbReference>
<reference evidence="9" key="2">
    <citation type="submission" date="2020-09" db="EMBL/GenBank/DDBJ databases">
        <authorList>
            <person name="Sun Q."/>
            <person name="Kim S."/>
        </authorList>
    </citation>
    <scope>NUCLEOTIDE SEQUENCE</scope>
    <source>
        <strain evidence="9">KCTC 22169</strain>
    </source>
</reference>
<evidence type="ECO:0000256" key="2">
    <source>
        <dbReference type="ARBA" id="ARBA00023002"/>
    </source>
</evidence>
<feature type="domain" description="Aldehyde dehydrogenase" evidence="8">
    <location>
        <begin position="6"/>
        <end position="437"/>
    </location>
</feature>
<comment type="similarity">
    <text evidence="1 4 7">Belongs to the aldehyde dehydrogenase family.</text>
</comment>
<keyword evidence="3" id="KW-0520">NAD</keyword>
<feature type="active site" evidence="5 6">
    <location>
        <position position="213"/>
    </location>
</feature>
<dbReference type="InterPro" id="IPR012394">
    <property type="entry name" value="Aldehyde_DH_NAD(P)"/>
</dbReference>
<evidence type="ECO:0000256" key="1">
    <source>
        <dbReference type="ARBA" id="ARBA00009986"/>
    </source>
</evidence>
<keyword evidence="2 4" id="KW-0560">Oxidoreductase</keyword>
<name>A0A918K3R8_9GAMM</name>
<dbReference type="GO" id="GO:0006081">
    <property type="term" value="P:aldehyde metabolic process"/>
    <property type="evidence" value="ECO:0007669"/>
    <property type="project" value="InterPro"/>
</dbReference>
<dbReference type="InterPro" id="IPR016161">
    <property type="entry name" value="Ald_DH/histidinol_DH"/>
</dbReference>
<dbReference type="Gene3D" id="3.40.309.10">
    <property type="entry name" value="Aldehyde Dehydrogenase, Chain A, domain 2"/>
    <property type="match status" value="1"/>
</dbReference>